<evidence type="ECO:0000313" key="3">
    <source>
        <dbReference type="EMBL" id="RBQ21326.1"/>
    </source>
</evidence>
<dbReference type="OrthoDB" id="4482242at2"/>
<name>A0A366M538_9ACTN</name>
<keyword evidence="1" id="KW-1133">Transmembrane helix</keyword>
<feature type="transmembrane region" description="Helical" evidence="1">
    <location>
        <begin position="54"/>
        <end position="74"/>
    </location>
</feature>
<proteinExistence type="predicted"/>
<accession>A0A366M538</accession>
<reference evidence="3 4" key="1">
    <citation type="submission" date="2018-06" db="EMBL/GenBank/DDBJ databases">
        <title>Sphaerisporangium craniellae sp. nov., isolated from a marine sponge in the South China Sea.</title>
        <authorList>
            <person name="Li L."/>
        </authorList>
    </citation>
    <scope>NUCLEOTIDE SEQUENCE [LARGE SCALE GENOMIC DNA]</scope>
    <source>
        <strain evidence="3 4">LHW63015</strain>
    </source>
</reference>
<keyword evidence="1" id="KW-0812">Transmembrane</keyword>
<comment type="caution">
    <text evidence="3">The sequence shown here is derived from an EMBL/GenBank/DDBJ whole genome shotgun (WGS) entry which is preliminary data.</text>
</comment>
<dbReference type="EMBL" id="QMEY01000001">
    <property type="protein sequence ID" value="RBQ21326.1"/>
    <property type="molecule type" value="Genomic_DNA"/>
</dbReference>
<feature type="domain" description="DUF7144" evidence="2">
    <location>
        <begin position="18"/>
        <end position="132"/>
    </location>
</feature>
<evidence type="ECO:0000256" key="1">
    <source>
        <dbReference type="SAM" id="Phobius"/>
    </source>
</evidence>
<dbReference type="AlphaFoldDB" id="A0A366M538"/>
<sequence>MTYQTGHPRQAITGWVGWVWFAGIILIMVGIFNIVSGLYAIVNSNLYVQTPSRLLLFNIAGWGWIHLIFGALLLATGIALSVGQTWARLVAVVLVVINAVTQLIWLAVNPWWSLVIIAVDVLVLYAIIVHGREASALSE</sequence>
<dbReference type="Pfam" id="PF23636">
    <property type="entry name" value="DUF7144"/>
    <property type="match status" value="1"/>
</dbReference>
<keyword evidence="1" id="KW-0472">Membrane</keyword>
<dbReference type="RefSeq" id="WP_113977715.1">
    <property type="nucleotide sequence ID" value="NZ_QMEY01000001.1"/>
</dbReference>
<dbReference type="InterPro" id="IPR055568">
    <property type="entry name" value="DUF7144"/>
</dbReference>
<feature type="transmembrane region" description="Helical" evidence="1">
    <location>
        <begin position="86"/>
        <end position="105"/>
    </location>
</feature>
<feature type="transmembrane region" description="Helical" evidence="1">
    <location>
        <begin position="12"/>
        <end position="42"/>
    </location>
</feature>
<keyword evidence="4" id="KW-1185">Reference proteome</keyword>
<evidence type="ECO:0000259" key="2">
    <source>
        <dbReference type="Pfam" id="PF23636"/>
    </source>
</evidence>
<evidence type="ECO:0000313" key="4">
    <source>
        <dbReference type="Proteomes" id="UP000253303"/>
    </source>
</evidence>
<feature type="transmembrane region" description="Helical" evidence="1">
    <location>
        <begin position="111"/>
        <end position="129"/>
    </location>
</feature>
<protein>
    <recommendedName>
        <fullName evidence="2">DUF7144 domain-containing protein</fullName>
    </recommendedName>
</protein>
<organism evidence="3 4">
    <name type="scientific">Spongiactinospora rosea</name>
    <dbReference type="NCBI Taxonomy" id="2248750"/>
    <lineage>
        <taxon>Bacteria</taxon>
        <taxon>Bacillati</taxon>
        <taxon>Actinomycetota</taxon>
        <taxon>Actinomycetes</taxon>
        <taxon>Streptosporangiales</taxon>
        <taxon>Streptosporangiaceae</taxon>
        <taxon>Spongiactinospora</taxon>
    </lineage>
</organism>
<dbReference type="Proteomes" id="UP000253303">
    <property type="component" value="Unassembled WGS sequence"/>
</dbReference>
<gene>
    <name evidence="3" type="ORF">DP939_00965</name>
</gene>